<dbReference type="InterPro" id="IPR002088">
    <property type="entry name" value="Prenyl_trans_a"/>
</dbReference>
<dbReference type="AlphaFoldDB" id="A0A0G4N816"/>
<keyword evidence="7" id="KW-0677">Repeat</keyword>
<dbReference type="PANTHER" id="PTHR11129">
    <property type="entry name" value="PROTEIN FARNESYLTRANSFERASE ALPHA SUBUNIT/RAB GERANYLGERANYL TRANSFERASE ALPHA SUBUNIT"/>
    <property type="match status" value="1"/>
</dbReference>
<dbReference type="EC" id="2.5.1.58" evidence="4"/>
<comment type="cofactor">
    <cofactor evidence="1">
        <name>Mg(2+)</name>
        <dbReference type="ChEBI" id="CHEBI:18420"/>
    </cofactor>
</comment>
<evidence type="ECO:0000313" key="15">
    <source>
        <dbReference type="EMBL" id="CRK42519.1"/>
    </source>
</evidence>
<evidence type="ECO:0000256" key="11">
    <source>
        <dbReference type="ARBA" id="ARBA00042436"/>
    </source>
</evidence>
<evidence type="ECO:0000256" key="5">
    <source>
        <dbReference type="ARBA" id="ARBA00022602"/>
    </source>
</evidence>
<evidence type="ECO:0000256" key="6">
    <source>
        <dbReference type="ARBA" id="ARBA00022679"/>
    </source>
</evidence>
<gene>
    <name evidence="15" type="ORF">BN1723_005325</name>
</gene>
<keyword evidence="6" id="KW-0808">Transferase</keyword>
<evidence type="ECO:0000256" key="2">
    <source>
        <dbReference type="ARBA" id="ARBA00006734"/>
    </source>
</evidence>
<dbReference type="EC" id="2.5.1.59" evidence="3"/>
<reference evidence="16" key="1">
    <citation type="submission" date="2015-05" db="EMBL/GenBank/DDBJ databases">
        <authorList>
            <person name="Fogelqvist Johan"/>
        </authorList>
    </citation>
    <scope>NUCLEOTIDE SEQUENCE [LARGE SCALE GENOMIC DNA]</scope>
</reference>
<evidence type="ECO:0000256" key="9">
    <source>
        <dbReference type="ARBA" id="ARBA00040965"/>
    </source>
</evidence>
<dbReference type="Gene3D" id="3.30.230.10">
    <property type="match status" value="1"/>
</dbReference>
<dbReference type="Proteomes" id="UP000045706">
    <property type="component" value="Unassembled WGS sequence"/>
</dbReference>
<protein>
    <recommendedName>
        <fullName evidence="9">Protein farnesyltransferase/geranylgeranyltransferase type-1 subunit alpha</fullName>
        <ecNumber evidence="4">2.5.1.58</ecNumber>
        <ecNumber evidence="3">2.5.1.59</ecNumber>
    </recommendedName>
    <alternativeName>
        <fullName evidence="12">CAAX farnesyltransferase subunit alpha</fullName>
    </alternativeName>
    <alternativeName>
        <fullName evidence="11">FTase-alpha</fullName>
    </alternativeName>
    <alternativeName>
        <fullName evidence="10">Ras proteins prenyltransferase subunit alpha</fullName>
    </alternativeName>
    <alternativeName>
        <fullName evidence="13">Type I protein geranyl-geranyltransferase subunit alpha</fullName>
    </alternativeName>
</protein>
<dbReference type="GO" id="GO:0005965">
    <property type="term" value="C:protein farnesyltransferase complex"/>
    <property type="evidence" value="ECO:0007669"/>
    <property type="project" value="TreeGrafter"/>
</dbReference>
<dbReference type="GO" id="GO:0005953">
    <property type="term" value="C:CAAX-protein geranylgeranyltransferase complex"/>
    <property type="evidence" value="ECO:0007669"/>
    <property type="project" value="TreeGrafter"/>
</dbReference>
<evidence type="ECO:0000256" key="13">
    <source>
        <dbReference type="ARBA" id="ARBA00043219"/>
    </source>
</evidence>
<keyword evidence="8" id="KW-0460">Magnesium</keyword>
<comment type="similarity">
    <text evidence="2">Belongs to the protein prenyltransferase subunit alpha family.</text>
</comment>
<dbReference type="EMBL" id="CVQI01032829">
    <property type="protein sequence ID" value="CRK42519.1"/>
    <property type="molecule type" value="Genomic_DNA"/>
</dbReference>
<feature type="compositionally biased region" description="Basic and acidic residues" evidence="14">
    <location>
        <begin position="118"/>
        <end position="130"/>
    </location>
</feature>
<organism evidence="15 16">
    <name type="scientific">Verticillium longisporum</name>
    <name type="common">Verticillium dahliae var. longisporum</name>
    <dbReference type="NCBI Taxonomy" id="100787"/>
    <lineage>
        <taxon>Eukaryota</taxon>
        <taxon>Fungi</taxon>
        <taxon>Dikarya</taxon>
        <taxon>Ascomycota</taxon>
        <taxon>Pezizomycotina</taxon>
        <taxon>Sordariomycetes</taxon>
        <taxon>Hypocreomycetidae</taxon>
        <taxon>Glomerellales</taxon>
        <taxon>Plectosphaerellaceae</taxon>
        <taxon>Verticillium</taxon>
    </lineage>
</organism>
<accession>A0A0G4N816</accession>
<dbReference type="Pfam" id="PF01239">
    <property type="entry name" value="PPTA"/>
    <property type="match status" value="8"/>
</dbReference>
<dbReference type="PANTHER" id="PTHR11129:SF1">
    <property type="entry name" value="PROTEIN FARNESYLTRANSFERASE_GERANYLGERANYLTRANSFERASE TYPE-1 SUBUNIT ALPHA"/>
    <property type="match status" value="1"/>
</dbReference>
<dbReference type="SUPFAM" id="SSF48439">
    <property type="entry name" value="Protein prenylyltransferase"/>
    <property type="match status" value="2"/>
</dbReference>
<sequence>MAVRFPDMRNTVEGLNGAGGAAYVNGNGMTNGNGALSHRQKMNRKASSPMAPAFMVSAPGKVIVCGEHAVVHGKLELTRCYSSSSQHQVCQPLSPSALPPPPALFRHDMPPKAKVGSKPKEAETKTKDEPLPPPTTANEQTRHRFYATNPAEHRREQLGLDALTPAERQTWANAAYLPRLAARQVHLPPKADREFWKQAARESLPPRRLRAAAGQKTHAWGPDRHGRDVGDLPLDQFAERTRKQASLAALEALHRRFRQRRELAETGLLGPDGRARAPITRDEIDEERQRRRTMAELKEALYGEKMGPYATDPDWDDVVPVPSDEPEGSLAAIAYPEHYAEIISYLRAVMAAEEHSPRTLRLTEHVIAMNPAHYTVWLYRFRIIQALDLPLDDEFAWLNGVSLDHLKNYQIWHHRQLLLDHVHARIGSDAAAVKKLAHDESHFLRLILAEDTKNYHVWSYRQYLASLAALEALHRRFRQRRELAESGLLGPDGRARAPMTRDEIDEERQRRRTMAELKEALYGEKMGPYATDPDWDDVVPVPSDEPEGSLAAIAYPEHYAEIISYLRAVMAAEEHSPRTLRLTEHVIAMNPAHYTVWLYRFRIIQALDLPLDDEFAWLNGVSLDHLKNYQIWHHRQLLLDHVHARIGSDATAVKKLAHDESHFLRLILAEDTKNYHVWSYRQYLVRRLGLWTAQELAATQTLIEDDVRNNSAWSHRFFVVFSDPAASTPGAHATAPDDAVPAATVDREIAYARAKIALAPQNQAPWNYLRGVLVKGGRPLASVESTAVEYVWRVGEADGEDVRSSHALDFLADVHAEKGETDEAATCLDRLADKWDPVRAGYWRYRKAQLA</sequence>
<evidence type="ECO:0000256" key="1">
    <source>
        <dbReference type="ARBA" id="ARBA00001946"/>
    </source>
</evidence>
<evidence type="ECO:0000256" key="8">
    <source>
        <dbReference type="ARBA" id="ARBA00022842"/>
    </source>
</evidence>
<keyword evidence="5" id="KW-0637">Prenyltransferase</keyword>
<evidence type="ECO:0000256" key="12">
    <source>
        <dbReference type="ARBA" id="ARBA00043086"/>
    </source>
</evidence>
<dbReference type="Gene3D" id="1.25.40.120">
    <property type="entry name" value="Protein prenylyltransferase"/>
    <property type="match status" value="2"/>
</dbReference>
<evidence type="ECO:0000256" key="7">
    <source>
        <dbReference type="ARBA" id="ARBA00022737"/>
    </source>
</evidence>
<evidence type="ECO:0000313" key="16">
    <source>
        <dbReference type="Proteomes" id="UP000045706"/>
    </source>
</evidence>
<dbReference type="InterPro" id="IPR014721">
    <property type="entry name" value="Ribsml_uS5_D2-typ_fold_subgr"/>
</dbReference>
<evidence type="ECO:0000256" key="14">
    <source>
        <dbReference type="SAM" id="MobiDB-lite"/>
    </source>
</evidence>
<evidence type="ECO:0000256" key="10">
    <source>
        <dbReference type="ARBA" id="ARBA00041392"/>
    </source>
</evidence>
<evidence type="ECO:0000256" key="4">
    <source>
        <dbReference type="ARBA" id="ARBA00012702"/>
    </source>
</evidence>
<dbReference type="GO" id="GO:0004662">
    <property type="term" value="F:CAAX-protein geranylgeranyltransferase activity"/>
    <property type="evidence" value="ECO:0007669"/>
    <property type="project" value="UniProtKB-EC"/>
</dbReference>
<dbReference type="PROSITE" id="PS51147">
    <property type="entry name" value="PFTA"/>
    <property type="match status" value="8"/>
</dbReference>
<name>A0A0G4N816_VERLO</name>
<feature type="region of interest" description="Disordered" evidence="14">
    <location>
        <begin position="97"/>
        <end position="138"/>
    </location>
</feature>
<dbReference type="GO" id="GO:0004660">
    <property type="term" value="F:protein farnesyltransferase activity"/>
    <property type="evidence" value="ECO:0007669"/>
    <property type="project" value="UniProtKB-EC"/>
</dbReference>
<proteinExistence type="inferred from homology"/>
<dbReference type="FunFam" id="1.25.40.120:FF:000007">
    <property type="entry name" value="CaaX farnesyltransferase alpha subunit Ram2"/>
    <property type="match status" value="1"/>
</dbReference>
<evidence type="ECO:0000256" key="3">
    <source>
        <dbReference type="ARBA" id="ARBA00012700"/>
    </source>
</evidence>